<protein>
    <submittedName>
        <fullName evidence="1">Uncharacterized protein</fullName>
    </submittedName>
</protein>
<dbReference type="EMBL" id="UINC01001346">
    <property type="protein sequence ID" value="SUZ78243.1"/>
    <property type="molecule type" value="Genomic_DNA"/>
</dbReference>
<dbReference type="AlphaFoldDB" id="A0A381QKX9"/>
<organism evidence="1">
    <name type="scientific">marine metagenome</name>
    <dbReference type="NCBI Taxonomy" id="408172"/>
    <lineage>
        <taxon>unclassified sequences</taxon>
        <taxon>metagenomes</taxon>
        <taxon>ecological metagenomes</taxon>
    </lineage>
</organism>
<name>A0A381QKX9_9ZZZZ</name>
<sequence length="50" mass="5436">MAGDEATRLLSEGLDYNRVCMSERSDTYSCSAVEILAPVNVPDTRACTSH</sequence>
<reference evidence="1" key="1">
    <citation type="submission" date="2018-05" db="EMBL/GenBank/DDBJ databases">
        <authorList>
            <person name="Lanie J.A."/>
            <person name="Ng W.-L."/>
            <person name="Kazmierczak K.M."/>
            <person name="Andrzejewski T.M."/>
            <person name="Davidsen T.M."/>
            <person name="Wayne K.J."/>
            <person name="Tettelin H."/>
            <person name="Glass J.I."/>
            <person name="Rusch D."/>
            <person name="Podicherti R."/>
            <person name="Tsui H.-C.T."/>
            <person name="Winkler M.E."/>
        </authorList>
    </citation>
    <scope>NUCLEOTIDE SEQUENCE</scope>
</reference>
<accession>A0A381QKX9</accession>
<gene>
    <name evidence="1" type="ORF">METZ01_LOCUS31097</name>
</gene>
<evidence type="ECO:0000313" key="1">
    <source>
        <dbReference type="EMBL" id="SUZ78243.1"/>
    </source>
</evidence>
<proteinExistence type="predicted"/>